<keyword evidence="2" id="KW-1185">Reference proteome</keyword>
<reference evidence="1 2" key="1">
    <citation type="submission" date="2018-03" db="EMBL/GenBank/DDBJ databases">
        <title>Genomic Encyclopedia of Archaeal and Bacterial Type Strains, Phase II (KMG-II): from individual species to whole genera.</title>
        <authorList>
            <person name="Goeker M."/>
        </authorList>
    </citation>
    <scope>NUCLEOTIDE SEQUENCE [LARGE SCALE GENOMIC DNA]</scope>
    <source>
        <strain evidence="1 2">DSM 100673</strain>
    </source>
</reference>
<proteinExistence type="predicted"/>
<comment type="caution">
    <text evidence="1">The sequence shown here is derived from an EMBL/GenBank/DDBJ whole genome shotgun (WGS) entry which is preliminary data.</text>
</comment>
<evidence type="ECO:0000313" key="2">
    <source>
        <dbReference type="Proteomes" id="UP000240418"/>
    </source>
</evidence>
<gene>
    <name evidence="1" type="ORF">CLV88_105183</name>
</gene>
<evidence type="ECO:0000313" key="1">
    <source>
        <dbReference type="EMBL" id="PSL19760.1"/>
    </source>
</evidence>
<accession>A0A2P8FDF9</accession>
<dbReference type="AlphaFoldDB" id="A0A2P8FDF9"/>
<organism evidence="1 2">
    <name type="scientific">Shimia abyssi</name>
    <dbReference type="NCBI Taxonomy" id="1662395"/>
    <lineage>
        <taxon>Bacteria</taxon>
        <taxon>Pseudomonadati</taxon>
        <taxon>Pseudomonadota</taxon>
        <taxon>Alphaproteobacteria</taxon>
        <taxon>Rhodobacterales</taxon>
        <taxon>Roseobacteraceae</taxon>
    </lineage>
</organism>
<dbReference type="Proteomes" id="UP000240418">
    <property type="component" value="Unassembled WGS sequence"/>
</dbReference>
<protein>
    <submittedName>
        <fullName evidence="1">Uncharacterized protein</fullName>
    </submittedName>
</protein>
<name>A0A2P8FDF9_9RHOB</name>
<sequence length="61" mass="6867">MIRRREEKNATHSLLNSTKAMVGNPIILRREELEAIAGKAAHLTVHNGTKGMMDDIVQKRD</sequence>
<dbReference type="RefSeq" id="WP_106608411.1">
    <property type="nucleotide sequence ID" value="NZ_PYGJ01000005.1"/>
</dbReference>
<dbReference type="EMBL" id="PYGJ01000005">
    <property type="protein sequence ID" value="PSL19760.1"/>
    <property type="molecule type" value="Genomic_DNA"/>
</dbReference>
<dbReference type="OrthoDB" id="5501731at2"/>